<dbReference type="EMBL" id="CP011494">
    <property type="protein sequence ID" value="AKO52761.1"/>
    <property type="molecule type" value="Genomic_DNA"/>
</dbReference>
<name>A0A0H4I1B6_9GAMM</name>
<dbReference type="Proteomes" id="UP000036406">
    <property type="component" value="Chromosome"/>
</dbReference>
<proteinExistence type="predicted"/>
<gene>
    <name evidence="2" type="ORF">ABA45_10385</name>
</gene>
<dbReference type="PATRIC" id="fig|330734.3.peg.2184"/>
<keyword evidence="3" id="KW-1185">Reference proteome</keyword>
<dbReference type="AlphaFoldDB" id="A0A0H4I1B6"/>
<evidence type="ECO:0000313" key="2">
    <source>
        <dbReference type="EMBL" id="AKO52761.1"/>
    </source>
</evidence>
<keyword evidence="1" id="KW-1133">Transmembrane helix</keyword>
<dbReference type="KEGG" id="mpq:ABA45_10385"/>
<accession>A0A0H4I1B6</accession>
<keyword evidence="1" id="KW-0472">Membrane</keyword>
<keyword evidence="1" id="KW-0812">Transmembrane</keyword>
<reference evidence="2 3" key="1">
    <citation type="submission" date="2015-05" db="EMBL/GenBank/DDBJ databases">
        <title>Complete genome of Marinobacter psychrophilus strain 20041T isolated from sea-ice of the Canadian Basin.</title>
        <authorList>
            <person name="Song L."/>
            <person name="Ren L."/>
            <person name="Yu Y."/>
            <person name="Wang X."/>
        </authorList>
    </citation>
    <scope>NUCLEOTIDE SEQUENCE [LARGE SCALE GENOMIC DNA]</scope>
    <source>
        <strain evidence="2 3">20041</strain>
    </source>
</reference>
<evidence type="ECO:0000256" key="1">
    <source>
        <dbReference type="SAM" id="Phobius"/>
    </source>
</evidence>
<sequence>MIKKTKSGSHDMDERHDRKARGRLSYWLHGLAVISLVVALMLMGINIYGLTQPIRKPGLGVTDHDQLRFIPEQVWSYEDSLTAINGLNAVSPRSALAEAANRVVHQSLVHPDWEEIDPVEYRQLVPIWENYFLWGIGMFSGLPQFERYHYADYERNIKRGIGICGDASTILSSILDQHQIPNRIVSFGGHVIVEYEQEDGKSQLLDPDFGIALVIPLEGLLERPEQVRARYFAAGYSDAEVDDLISIYQTAFALFDNTYHFMTLRYIFEKVSYIAKWVFPLLLILLFLCYLAWFRPNSGSTTETRNDD</sequence>
<dbReference type="STRING" id="330734.ABA45_10385"/>
<evidence type="ECO:0000313" key="3">
    <source>
        <dbReference type="Proteomes" id="UP000036406"/>
    </source>
</evidence>
<feature type="transmembrane region" description="Helical" evidence="1">
    <location>
        <begin position="26"/>
        <end position="48"/>
    </location>
</feature>
<feature type="transmembrane region" description="Helical" evidence="1">
    <location>
        <begin position="274"/>
        <end position="293"/>
    </location>
</feature>
<organism evidence="2 3">
    <name type="scientific">Marinobacter psychrophilus</name>
    <dbReference type="NCBI Taxonomy" id="330734"/>
    <lineage>
        <taxon>Bacteria</taxon>
        <taxon>Pseudomonadati</taxon>
        <taxon>Pseudomonadota</taxon>
        <taxon>Gammaproteobacteria</taxon>
        <taxon>Pseudomonadales</taxon>
        <taxon>Marinobacteraceae</taxon>
        <taxon>Marinobacter</taxon>
    </lineage>
</organism>
<evidence type="ECO:0008006" key="4">
    <source>
        <dbReference type="Google" id="ProtNLM"/>
    </source>
</evidence>
<protein>
    <recommendedName>
        <fullName evidence="4">Transglutaminase-like domain-containing protein</fullName>
    </recommendedName>
</protein>